<protein>
    <submittedName>
        <fullName evidence="4">Basic leucine zipper transcriptional factor ATF-like 2</fullName>
    </submittedName>
</protein>
<evidence type="ECO:0000313" key="3">
    <source>
        <dbReference type="Proteomes" id="UP000515150"/>
    </source>
</evidence>
<feature type="region of interest" description="Disordered" evidence="1">
    <location>
        <begin position="1"/>
        <end position="77"/>
    </location>
</feature>
<dbReference type="Gene3D" id="1.20.5.170">
    <property type="match status" value="1"/>
</dbReference>
<dbReference type="KEGG" id="bspl:114848523"/>
<dbReference type="SMART" id="SM00338">
    <property type="entry name" value="BRLZ"/>
    <property type="match status" value="1"/>
</dbReference>
<sequence length="400" mass="42061">MSPLFMETGYEPNSPGSISAEDYTAGSEREGDGQQVGPTGKKRREKNRDAARKSRKKQTERADVLHEELQRLERSNTSLHKEIAALKKDLVLYTTALERHKPHCCLRAPASKSGPPGARPPPPSAGRRRPGPAAVPPLRANSSFSTSSTFGTGLQTLDGLENARLPPTTSAPSGTASCLTSDLFAAPPSDPAAVSCPLPLLPAPHSLFADASRPTGVAPVSTSPVSLPAAEQDATHGTPSLSADSGFSDTLDAFLTKQTSFVPAPCNVGPPYSHVALHHRGLARGCDPTPYNIPNTSNPLGSFLPSTLQESTVQPMSASPQMNFPPLPPNPSYCQQATPNAASFLSLLTVPNPPSAPQTPSNSFAQSPPALPLLLDSSRDLSLTELLEVNDWILSGPSNV</sequence>
<proteinExistence type="predicted"/>
<dbReference type="SUPFAM" id="SSF57959">
    <property type="entry name" value="Leucine zipper domain"/>
    <property type="match status" value="1"/>
</dbReference>
<feature type="domain" description="BZIP" evidence="2">
    <location>
        <begin position="41"/>
        <end position="100"/>
    </location>
</feature>
<dbReference type="InterPro" id="IPR004827">
    <property type="entry name" value="bZIP"/>
</dbReference>
<organism evidence="3 4">
    <name type="scientific">Betta splendens</name>
    <name type="common">Siamese fighting fish</name>
    <dbReference type="NCBI Taxonomy" id="158456"/>
    <lineage>
        <taxon>Eukaryota</taxon>
        <taxon>Metazoa</taxon>
        <taxon>Chordata</taxon>
        <taxon>Craniata</taxon>
        <taxon>Vertebrata</taxon>
        <taxon>Euteleostomi</taxon>
        <taxon>Actinopterygii</taxon>
        <taxon>Neopterygii</taxon>
        <taxon>Teleostei</taxon>
        <taxon>Neoteleostei</taxon>
        <taxon>Acanthomorphata</taxon>
        <taxon>Anabantaria</taxon>
        <taxon>Anabantiformes</taxon>
        <taxon>Anabantoidei</taxon>
        <taxon>Osphronemidae</taxon>
        <taxon>Betta</taxon>
    </lineage>
</organism>
<keyword evidence="3" id="KW-1185">Reference proteome</keyword>
<dbReference type="PANTHER" id="PTHR23351:SF51">
    <property type="entry name" value="BASIC LEUCINE ZIPPER TRANSCRIPTIONAL FACTOR ATF-LIKE"/>
    <property type="match status" value="1"/>
</dbReference>
<accession>A0A6P7LKM1</accession>
<dbReference type="GeneID" id="114848523"/>
<reference evidence="4" key="1">
    <citation type="submission" date="2025-08" db="UniProtKB">
        <authorList>
            <consortium name="RefSeq"/>
        </authorList>
    </citation>
    <scope>IDENTIFICATION</scope>
</reference>
<dbReference type="InterPro" id="IPR046347">
    <property type="entry name" value="bZIP_sf"/>
</dbReference>
<dbReference type="CDD" id="cd14701">
    <property type="entry name" value="bZIP_BATF"/>
    <property type="match status" value="1"/>
</dbReference>
<dbReference type="Pfam" id="PF07716">
    <property type="entry name" value="bZIP_2"/>
    <property type="match status" value="1"/>
</dbReference>
<feature type="region of interest" description="Disordered" evidence="1">
    <location>
        <begin position="214"/>
        <end position="243"/>
    </location>
</feature>
<dbReference type="GO" id="GO:0000978">
    <property type="term" value="F:RNA polymerase II cis-regulatory region sequence-specific DNA binding"/>
    <property type="evidence" value="ECO:0007669"/>
    <property type="project" value="TreeGrafter"/>
</dbReference>
<dbReference type="PROSITE" id="PS00036">
    <property type="entry name" value="BZIP_BASIC"/>
    <property type="match status" value="1"/>
</dbReference>
<dbReference type="InParanoid" id="A0A6P7LKM1"/>
<dbReference type="GO" id="GO:0005634">
    <property type="term" value="C:nucleus"/>
    <property type="evidence" value="ECO:0007669"/>
    <property type="project" value="TreeGrafter"/>
</dbReference>
<dbReference type="Proteomes" id="UP000515150">
    <property type="component" value="Chromosome 2"/>
</dbReference>
<feature type="region of interest" description="Disordered" evidence="1">
    <location>
        <begin position="105"/>
        <end position="154"/>
    </location>
</feature>
<gene>
    <name evidence="4" type="primary">batf2</name>
</gene>
<feature type="compositionally biased region" description="Basic and acidic residues" evidence="1">
    <location>
        <begin position="46"/>
        <end position="77"/>
    </location>
</feature>
<evidence type="ECO:0000259" key="2">
    <source>
        <dbReference type="PROSITE" id="PS50217"/>
    </source>
</evidence>
<dbReference type="PROSITE" id="PS50217">
    <property type="entry name" value="BZIP"/>
    <property type="match status" value="1"/>
</dbReference>
<feature type="compositionally biased region" description="Low complexity" evidence="1">
    <location>
        <begin position="136"/>
        <end position="153"/>
    </location>
</feature>
<evidence type="ECO:0000313" key="4">
    <source>
        <dbReference type="RefSeq" id="XP_028994890.1"/>
    </source>
</evidence>
<dbReference type="RefSeq" id="XP_028994890.1">
    <property type="nucleotide sequence ID" value="XM_029139057.3"/>
</dbReference>
<dbReference type="InterPro" id="IPR000837">
    <property type="entry name" value="AP-1"/>
</dbReference>
<dbReference type="CTD" id="116071"/>
<evidence type="ECO:0000256" key="1">
    <source>
        <dbReference type="SAM" id="MobiDB-lite"/>
    </source>
</evidence>
<dbReference type="OrthoDB" id="295274at2759"/>
<name>A0A6P7LKM1_BETSP</name>
<dbReference type="AlphaFoldDB" id="A0A6P7LKM1"/>
<feature type="compositionally biased region" description="Low complexity" evidence="1">
    <location>
        <begin position="107"/>
        <end position="116"/>
    </location>
</feature>
<dbReference type="GO" id="GO:0000981">
    <property type="term" value="F:DNA-binding transcription factor activity, RNA polymerase II-specific"/>
    <property type="evidence" value="ECO:0007669"/>
    <property type="project" value="TreeGrafter"/>
</dbReference>
<dbReference type="PANTHER" id="PTHR23351">
    <property type="entry name" value="FOS TRANSCRIPTION FACTOR-RELATED"/>
    <property type="match status" value="1"/>
</dbReference>